<accession>X1DJT5</accession>
<protein>
    <recommendedName>
        <fullName evidence="2">LamG-like jellyroll fold domain-containing protein</fullName>
    </recommendedName>
</protein>
<evidence type="ECO:0000313" key="1">
    <source>
        <dbReference type="EMBL" id="GAH21161.1"/>
    </source>
</evidence>
<feature type="non-terminal residue" evidence="1">
    <location>
        <position position="1"/>
    </location>
</feature>
<sequence length="83" mass="8988">IAVWDVQGTTREFRLYLDANGYPSFDCYDESGDDTIGREDQTAIGTGSWKFVVGVMDGGADAANIKVYVNGLQTDDADTVDDV</sequence>
<dbReference type="InterPro" id="IPR013320">
    <property type="entry name" value="ConA-like_dom_sf"/>
</dbReference>
<feature type="non-terminal residue" evidence="1">
    <location>
        <position position="83"/>
    </location>
</feature>
<proteinExistence type="predicted"/>
<organism evidence="1">
    <name type="scientific">marine sediment metagenome</name>
    <dbReference type="NCBI Taxonomy" id="412755"/>
    <lineage>
        <taxon>unclassified sequences</taxon>
        <taxon>metagenomes</taxon>
        <taxon>ecological metagenomes</taxon>
    </lineage>
</organism>
<dbReference type="EMBL" id="BART01040852">
    <property type="protein sequence ID" value="GAH21161.1"/>
    <property type="molecule type" value="Genomic_DNA"/>
</dbReference>
<dbReference type="Pfam" id="PF13385">
    <property type="entry name" value="Laminin_G_3"/>
    <property type="match status" value="1"/>
</dbReference>
<evidence type="ECO:0008006" key="2">
    <source>
        <dbReference type="Google" id="ProtNLM"/>
    </source>
</evidence>
<dbReference type="AlphaFoldDB" id="X1DJT5"/>
<name>X1DJT5_9ZZZZ</name>
<comment type="caution">
    <text evidence="1">The sequence shown here is derived from an EMBL/GenBank/DDBJ whole genome shotgun (WGS) entry which is preliminary data.</text>
</comment>
<dbReference type="SUPFAM" id="SSF49899">
    <property type="entry name" value="Concanavalin A-like lectins/glucanases"/>
    <property type="match status" value="1"/>
</dbReference>
<dbReference type="Gene3D" id="2.60.120.200">
    <property type="match status" value="1"/>
</dbReference>
<gene>
    <name evidence="1" type="ORF">S01H4_66190</name>
</gene>
<reference evidence="1" key="1">
    <citation type="journal article" date="2014" name="Front. Microbiol.">
        <title>High frequency of phylogenetically diverse reductive dehalogenase-homologous genes in deep subseafloor sedimentary metagenomes.</title>
        <authorList>
            <person name="Kawai M."/>
            <person name="Futagami T."/>
            <person name="Toyoda A."/>
            <person name="Takaki Y."/>
            <person name="Nishi S."/>
            <person name="Hori S."/>
            <person name="Arai W."/>
            <person name="Tsubouchi T."/>
            <person name="Morono Y."/>
            <person name="Uchiyama I."/>
            <person name="Ito T."/>
            <person name="Fujiyama A."/>
            <person name="Inagaki F."/>
            <person name="Takami H."/>
        </authorList>
    </citation>
    <scope>NUCLEOTIDE SEQUENCE</scope>
    <source>
        <strain evidence="1">Expedition CK06-06</strain>
    </source>
</reference>